<evidence type="ECO:0000313" key="1">
    <source>
        <dbReference type="EMBL" id="KEJ82405.1"/>
    </source>
</evidence>
<reference evidence="2" key="1">
    <citation type="journal article" date="2014" name="Cell">
        <title>The Architecture of a Scrambled Genome Reveals Massive Levels of Genomic Rearrangement during Development.</title>
        <authorList>
            <person name="Chen X."/>
            <person name="Bracht J.R."/>
            <person name="Goldman A.D."/>
            <person name="Dolzhenko E."/>
            <person name="Clay D.M."/>
            <person name="Swart E.C."/>
            <person name="Perlman D.H."/>
            <person name="Doak T.G."/>
            <person name="Stuart A."/>
            <person name="Amemiya C.T."/>
            <person name="Sebra R.P."/>
            <person name="Landweber L.F."/>
        </authorList>
    </citation>
    <scope>NUCLEOTIDE SEQUENCE [LARGE SCALE GENOMIC DNA]</scope>
    <source>
        <strain evidence="2">JRB310</strain>
    </source>
</reference>
<gene>
    <name evidence="1" type="ORF">OXYTRIMIC_628</name>
</gene>
<keyword evidence="2" id="KW-1185">Reference proteome</keyword>
<dbReference type="AlphaFoldDB" id="A0A073HYT2"/>
<organism evidence="1 2">
    <name type="scientific">Oxytricha trifallax</name>
    <dbReference type="NCBI Taxonomy" id="1172189"/>
    <lineage>
        <taxon>Eukaryota</taxon>
        <taxon>Sar</taxon>
        <taxon>Alveolata</taxon>
        <taxon>Ciliophora</taxon>
        <taxon>Intramacronucleata</taxon>
        <taxon>Spirotrichea</taxon>
        <taxon>Stichotrichia</taxon>
        <taxon>Sporadotrichida</taxon>
        <taxon>Oxytrichidae</taxon>
        <taxon>Oxytrichinae</taxon>
        <taxon>Oxytricha</taxon>
    </lineage>
</organism>
<sequence>MKITNWLNTGQIPQYLKEGRLILLSKTVGDHNPEVNNTRPIVVNSIQARQSKKLFYTNSKGGKDRYCKQATIKVDQRKNEHPLKLNQINRKYQELKKEQYVKRGISASRSIKGIRLSLERKFMGILRDRAK</sequence>
<dbReference type="Proteomes" id="UP000053232">
    <property type="component" value="Unassembled WGS sequence"/>
</dbReference>
<protein>
    <submittedName>
        <fullName evidence="1">Uncharacterized protein</fullName>
    </submittedName>
</protein>
<evidence type="ECO:0000313" key="2">
    <source>
        <dbReference type="Proteomes" id="UP000053232"/>
    </source>
</evidence>
<comment type="caution">
    <text evidence="1">The sequence shown here is derived from an EMBL/GenBank/DDBJ whole genome shotgun (WGS) entry which is preliminary data.</text>
</comment>
<dbReference type="EMBL" id="ARYC01022272">
    <property type="protein sequence ID" value="KEJ82405.1"/>
    <property type="molecule type" value="Genomic_DNA"/>
</dbReference>
<proteinExistence type="predicted"/>
<accession>A0A073HYT2</accession>
<name>A0A073HYT2_9SPIT</name>